<organism evidence="3 4">
    <name type="scientific">Linnemannia hyalina</name>
    <dbReference type="NCBI Taxonomy" id="64524"/>
    <lineage>
        <taxon>Eukaryota</taxon>
        <taxon>Fungi</taxon>
        <taxon>Fungi incertae sedis</taxon>
        <taxon>Mucoromycota</taxon>
        <taxon>Mortierellomycotina</taxon>
        <taxon>Mortierellomycetes</taxon>
        <taxon>Mortierellales</taxon>
        <taxon>Mortierellaceae</taxon>
        <taxon>Linnemannia</taxon>
    </lineage>
</organism>
<gene>
    <name evidence="3" type="ORF">KI688_001310</name>
</gene>
<dbReference type="AlphaFoldDB" id="A0A9P7XUP8"/>
<dbReference type="Gene3D" id="3.40.50.10190">
    <property type="entry name" value="BRCT domain"/>
    <property type="match status" value="1"/>
</dbReference>
<reference evidence="3" key="1">
    <citation type="submission" date="2021-06" db="EMBL/GenBank/DDBJ databases">
        <title>Genome Sequence of Mortierella hyaline Strain SCG-10, a Cold-Adapted, Nitrate-Reducing Fungus Isolated from Soil in Minnesota, USA.</title>
        <authorList>
            <person name="Aldossari N."/>
        </authorList>
    </citation>
    <scope>NUCLEOTIDE SEQUENCE</scope>
    <source>
        <strain evidence="3">SCG-10</strain>
    </source>
</reference>
<dbReference type="EMBL" id="JAHRHY010000010">
    <property type="protein sequence ID" value="KAG9066091.1"/>
    <property type="molecule type" value="Genomic_DNA"/>
</dbReference>
<feature type="domain" description="BRCT" evidence="2">
    <location>
        <begin position="1"/>
        <end position="78"/>
    </location>
</feature>
<feature type="compositionally biased region" description="Low complexity" evidence="1">
    <location>
        <begin position="149"/>
        <end position="164"/>
    </location>
</feature>
<evidence type="ECO:0000256" key="1">
    <source>
        <dbReference type="SAM" id="MobiDB-lite"/>
    </source>
</evidence>
<dbReference type="InterPro" id="IPR001357">
    <property type="entry name" value="BRCT_dom"/>
</dbReference>
<dbReference type="PROSITE" id="PS50172">
    <property type="entry name" value="BRCT"/>
    <property type="match status" value="1"/>
</dbReference>
<keyword evidence="4" id="KW-1185">Reference proteome</keyword>
<name>A0A9P7XUP8_9FUNG</name>
<comment type="caution">
    <text evidence="3">The sequence shown here is derived from an EMBL/GenBank/DDBJ whole genome shotgun (WGS) entry which is preliminary data.</text>
</comment>
<evidence type="ECO:0000313" key="3">
    <source>
        <dbReference type="EMBL" id="KAG9066091.1"/>
    </source>
</evidence>
<evidence type="ECO:0000259" key="2">
    <source>
        <dbReference type="PROSITE" id="PS50172"/>
    </source>
</evidence>
<evidence type="ECO:0000313" key="4">
    <source>
        <dbReference type="Proteomes" id="UP000707451"/>
    </source>
</evidence>
<dbReference type="Proteomes" id="UP000707451">
    <property type="component" value="Unassembled WGS sequence"/>
</dbReference>
<accession>A0A9P7XUP8</accession>
<dbReference type="SUPFAM" id="SSF52113">
    <property type="entry name" value="BRCT domain"/>
    <property type="match status" value="1"/>
</dbReference>
<sequence length="302" mass="33067">MFSGFSAWFAPELRSYKQTWVNHGGAVKGLADADIAFVTDKTSSSEASCKPTMKILRPDWIEDSIRGQKRLSLKRYKSVFPGLSRFDSSEQSNMAVGMDAFNSTKVITLDKSWQPHQPEPEIEDLSVTPSSGGASSHRADPTLGSVGGRRIQSSFQQSRSDSVSAGSARTIPLTISEAEKVVNGEAEKAVNEEAEKDEIAGRGGLEEEPVVATQAFFLSQAFRSSDDEYQPPEQDVSTDNMEGAEIVGDSAPSEPRSVLPDVIPQAPKRKRRLPPSIVKTKRYANKYFAPFESVNYCTTFSN</sequence>
<feature type="region of interest" description="Disordered" evidence="1">
    <location>
        <begin position="114"/>
        <end position="166"/>
    </location>
</feature>
<feature type="region of interest" description="Disordered" evidence="1">
    <location>
        <begin position="245"/>
        <end position="275"/>
    </location>
</feature>
<proteinExistence type="predicted"/>
<dbReference type="InterPro" id="IPR036420">
    <property type="entry name" value="BRCT_dom_sf"/>
</dbReference>
<protein>
    <recommendedName>
        <fullName evidence="2">BRCT domain-containing protein</fullName>
    </recommendedName>
</protein>
<dbReference type="OrthoDB" id="2434879at2759"/>